<dbReference type="AlphaFoldDB" id="A0A0B0EQE7"/>
<organism evidence="4 5">
    <name type="scientific">Candidatus Scalindua brodae</name>
    <dbReference type="NCBI Taxonomy" id="237368"/>
    <lineage>
        <taxon>Bacteria</taxon>
        <taxon>Pseudomonadati</taxon>
        <taxon>Planctomycetota</taxon>
        <taxon>Candidatus Brocadiia</taxon>
        <taxon>Candidatus Brocadiales</taxon>
        <taxon>Candidatus Scalinduaceae</taxon>
        <taxon>Candidatus Scalindua</taxon>
    </lineage>
</organism>
<dbReference type="GO" id="GO:0032259">
    <property type="term" value="P:methylation"/>
    <property type="evidence" value="ECO:0007669"/>
    <property type="project" value="UniProtKB-KW"/>
</dbReference>
<name>A0A0B0EQE7_9BACT</name>
<dbReference type="GO" id="GO:0008168">
    <property type="term" value="F:methyltransferase activity"/>
    <property type="evidence" value="ECO:0007669"/>
    <property type="project" value="UniProtKB-KW"/>
</dbReference>
<dbReference type="CDD" id="cd02440">
    <property type="entry name" value="AdoMet_MTases"/>
    <property type="match status" value="1"/>
</dbReference>
<dbReference type="EMBL" id="JRYO01000085">
    <property type="protein sequence ID" value="KHE92875.1"/>
    <property type="molecule type" value="Genomic_DNA"/>
</dbReference>
<comment type="caution">
    <text evidence="4">The sequence shown here is derived from an EMBL/GenBank/DDBJ whole genome shotgun (WGS) entry which is preliminary data.</text>
</comment>
<evidence type="ECO:0000313" key="5">
    <source>
        <dbReference type="Proteomes" id="UP000030652"/>
    </source>
</evidence>
<evidence type="ECO:0000259" key="3">
    <source>
        <dbReference type="Pfam" id="PF13649"/>
    </source>
</evidence>
<protein>
    <submittedName>
        <fullName evidence="4">Putative methyltransferase</fullName>
    </submittedName>
</protein>
<dbReference type="Proteomes" id="UP000030652">
    <property type="component" value="Unassembled WGS sequence"/>
</dbReference>
<dbReference type="InterPro" id="IPR029063">
    <property type="entry name" value="SAM-dependent_MTases_sf"/>
</dbReference>
<feature type="domain" description="Methyltransferase" evidence="3">
    <location>
        <begin position="54"/>
        <end position="153"/>
    </location>
</feature>
<dbReference type="Gene3D" id="3.40.50.150">
    <property type="entry name" value="Vaccinia Virus protein VP39"/>
    <property type="match status" value="1"/>
</dbReference>
<dbReference type="InterPro" id="IPR041698">
    <property type="entry name" value="Methyltransf_25"/>
</dbReference>
<gene>
    <name evidence="4" type="ORF">SCABRO_01264</name>
</gene>
<dbReference type="SUPFAM" id="SSF53335">
    <property type="entry name" value="S-adenosyl-L-methionine-dependent methyltransferases"/>
    <property type="match status" value="1"/>
</dbReference>
<dbReference type="Pfam" id="PF13649">
    <property type="entry name" value="Methyltransf_25"/>
    <property type="match status" value="1"/>
</dbReference>
<dbReference type="PANTHER" id="PTHR43861:SF1">
    <property type="entry name" value="TRANS-ACONITATE 2-METHYLTRANSFERASE"/>
    <property type="match status" value="1"/>
</dbReference>
<evidence type="ECO:0000313" key="4">
    <source>
        <dbReference type="EMBL" id="KHE92875.1"/>
    </source>
</evidence>
<sequence length="246" mass="28212">MPENDQRESAYAFNNSDIIATYDLDMDVWHPNREHMALIAREILPFDRSENIRILDLGVGTGYLTHKIVEVFPDASVVAIDAAEMMIDKAKIRLKEQSGQITFKTATFQELPDKVKDVAGLDAVVSAFALHHLLREEKLKMFQYVHSILKPGGWFINCDIFNAIDPANEALYRRLLYKGTQERTRSLKHEEKTLDYIASEYTSKEKRDGDNPLSITEETQLLAEAGFLMVDCFWKEYREAVYGGKK</sequence>
<accession>A0A0B0EQE7</accession>
<evidence type="ECO:0000256" key="2">
    <source>
        <dbReference type="ARBA" id="ARBA00022679"/>
    </source>
</evidence>
<dbReference type="eggNOG" id="COG2226">
    <property type="taxonomic scope" value="Bacteria"/>
</dbReference>
<reference evidence="4 5" key="1">
    <citation type="submission" date="2014-10" db="EMBL/GenBank/DDBJ databases">
        <title>Draft genome of anammox bacterium scalindua brodae, obtained using differential coverage binning of sequence data from two enrichment reactors.</title>
        <authorList>
            <person name="Speth D.R."/>
            <person name="Russ L."/>
            <person name="Kartal B."/>
            <person name="Op den Camp H.J."/>
            <person name="Dutilh B.E."/>
            <person name="Jetten M.S."/>
        </authorList>
    </citation>
    <scope>NUCLEOTIDE SEQUENCE [LARGE SCALE GENOMIC DNA]</scope>
    <source>
        <strain evidence="4">RU1</strain>
    </source>
</reference>
<keyword evidence="2 4" id="KW-0808">Transferase</keyword>
<dbReference type="PANTHER" id="PTHR43861">
    <property type="entry name" value="TRANS-ACONITATE 2-METHYLTRANSFERASE-RELATED"/>
    <property type="match status" value="1"/>
</dbReference>
<proteinExistence type="predicted"/>
<evidence type="ECO:0000256" key="1">
    <source>
        <dbReference type="ARBA" id="ARBA00022603"/>
    </source>
</evidence>
<keyword evidence="1 4" id="KW-0489">Methyltransferase</keyword>